<dbReference type="SUPFAM" id="SSF75217">
    <property type="entry name" value="alpha/beta knot"/>
    <property type="match status" value="1"/>
</dbReference>
<dbReference type="GO" id="GO:0003723">
    <property type="term" value="F:RNA binding"/>
    <property type="evidence" value="ECO:0007669"/>
    <property type="project" value="InterPro"/>
</dbReference>
<dbReference type="InterPro" id="IPR001537">
    <property type="entry name" value="SpoU_MeTrfase"/>
</dbReference>
<sequence>MQKKYVKHFILFFFLNIKKFVIKNDHNINRINIDRVSIPINKKKYKLLSLYNDKKKNISTNIKRNYFLDIQNKNDIDYIYGLNSVYSVLKKNERKIDKAIINKNIKRSKKIHKEAYDYILNTIKERNIQVVYKTKNEMCELVGGFPHNDIIIEATYRYMKNYRHFINSKKTTNNNIYICLHNVYDNMNVGNICRSVLFFGGESIFLKRKRKKGEHKNYIKINTPILHSSVGASEYLNFFHVNNMENFISSLKEKGFTILSTSSPKNNTQMTNFVELKNVKINKNEKVMIILGNESKGLNEDIIKNSDICIYINNLFDEQNIQPNLKNTNDNIIVNSLNVNNVCSIILHHFHSNML</sequence>
<keyword evidence="5" id="KW-0496">Mitochondrion</keyword>
<evidence type="ECO:0000256" key="5">
    <source>
        <dbReference type="ARBA" id="ARBA00023128"/>
    </source>
</evidence>
<dbReference type="InterPro" id="IPR013123">
    <property type="entry name" value="SpoU_subst-bd"/>
</dbReference>
<dbReference type="Proteomes" id="UP000220214">
    <property type="component" value="Chromosome 3"/>
</dbReference>
<evidence type="ECO:0000256" key="2">
    <source>
        <dbReference type="ARBA" id="ARBA00022603"/>
    </source>
</evidence>
<evidence type="ECO:0000313" key="8">
    <source>
        <dbReference type="EMBL" id="CXH96822.1"/>
    </source>
</evidence>
<evidence type="ECO:0000313" key="15">
    <source>
        <dbReference type="Proteomes" id="UP000219974"/>
    </source>
</evidence>
<dbReference type="OrthoDB" id="270651at2759"/>
<evidence type="ECO:0000313" key="17">
    <source>
        <dbReference type="Proteomes" id="UP000516480"/>
    </source>
</evidence>
<reference evidence="8 13" key="1">
    <citation type="submission" date="2016-02" db="EMBL/GenBank/DDBJ databases">
        <authorList>
            <consortium name="Pathogen Informatics"/>
        </authorList>
    </citation>
    <scope>NUCLEOTIDE SEQUENCE [LARGE SCALE GENOMIC DNA]</scope>
    <source>
        <strain evidence="8 13">K173</strain>
        <strain evidence="9 17">NK65 ny</strain>
        <strain evidence="12 16">NK65e</strain>
        <strain evidence="10 14">SP11 Antwerpcl1</strain>
        <strain evidence="11 15">SP11 RLL</strain>
    </source>
</reference>
<dbReference type="Proteomes" id="UP000219974">
    <property type="component" value="Chromosome 3"/>
</dbReference>
<gene>
    <name evidence="8" type="ORF">PBK173_000048500</name>
    <name evidence="12" type="ORF">PBNK65E_000046600</name>
    <name evidence="9" type="ORF">PBNK65NY_000045900</name>
    <name evidence="10" type="ORF">PBSP11A_000045900</name>
    <name evidence="11" type="ORF">PBSP11RLL_000046200</name>
</gene>
<name>A0A0Y9U5X7_PLABE</name>
<dbReference type="Proteomes" id="UP000069549">
    <property type="component" value="Chromosome 3"/>
</dbReference>
<evidence type="ECO:0000313" key="12">
    <source>
        <dbReference type="EMBL" id="SCN22351.1"/>
    </source>
</evidence>
<keyword evidence="4" id="KW-0809">Transit peptide</keyword>
<evidence type="ECO:0000313" key="13">
    <source>
        <dbReference type="Proteomes" id="UP000069549"/>
    </source>
</evidence>
<organism evidence="8 13">
    <name type="scientific">Plasmodium berghei</name>
    <dbReference type="NCBI Taxonomy" id="5821"/>
    <lineage>
        <taxon>Eukaryota</taxon>
        <taxon>Sar</taxon>
        <taxon>Alveolata</taxon>
        <taxon>Apicomplexa</taxon>
        <taxon>Aconoidasida</taxon>
        <taxon>Haemosporida</taxon>
        <taxon>Plasmodiidae</taxon>
        <taxon>Plasmodium</taxon>
        <taxon>Plasmodium (Vinckeia)</taxon>
    </lineage>
</organism>
<dbReference type="EMBL" id="LT614629">
    <property type="protein sequence ID" value="SCN22351.1"/>
    <property type="molecule type" value="Genomic_DNA"/>
</dbReference>
<dbReference type="EMBL" id="LT608139">
    <property type="protein sequence ID" value="SCL91209.1"/>
    <property type="molecule type" value="Genomic_DNA"/>
</dbReference>
<dbReference type="EMBL" id="LT160023">
    <property type="protein sequence ID" value="CXH96822.1"/>
    <property type="molecule type" value="Genomic_DNA"/>
</dbReference>
<dbReference type="InterPro" id="IPR029026">
    <property type="entry name" value="tRNA_m1G_MTases_N"/>
</dbReference>
<dbReference type="GO" id="GO:0005739">
    <property type="term" value="C:mitochondrion"/>
    <property type="evidence" value="ECO:0007669"/>
    <property type="project" value="UniProtKB-SubCell"/>
</dbReference>
<dbReference type="SUPFAM" id="SSF55315">
    <property type="entry name" value="L30e-like"/>
    <property type="match status" value="1"/>
</dbReference>
<dbReference type="OMA" id="QVPPYEY"/>
<dbReference type="InterPro" id="IPR029028">
    <property type="entry name" value="Alpha/beta_knot_MTases"/>
</dbReference>
<accession>A0A0Y9U5X7</accession>
<dbReference type="Gene3D" id="3.30.1330.30">
    <property type="match status" value="1"/>
</dbReference>
<keyword evidence="3 8" id="KW-0808">Transferase</keyword>
<dbReference type="Pfam" id="PF08032">
    <property type="entry name" value="SpoU_sub_bind"/>
    <property type="match status" value="1"/>
</dbReference>
<comment type="subcellular location">
    <subcellularLocation>
        <location evidence="1">Mitochondrion</location>
    </subcellularLocation>
</comment>
<evidence type="ECO:0000256" key="4">
    <source>
        <dbReference type="ARBA" id="ARBA00022946"/>
    </source>
</evidence>
<dbReference type="InterPro" id="IPR047182">
    <property type="entry name" value="MRM1"/>
</dbReference>
<evidence type="ECO:0000256" key="6">
    <source>
        <dbReference type="ARBA" id="ARBA00034881"/>
    </source>
</evidence>
<dbReference type="Proteomes" id="UP000219860">
    <property type="component" value="Chromosome 3"/>
</dbReference>
<dbReference type="EMBL" id="LT608251">
    <property type="protein sequence ID" value="SCM15447.1"/>
    <property type="molecule type" value="Genomic_DNA"/>
</dbReference>
<evidence type="ECO:0000313" key="10">
    <source>
        <dbReference type="EMBL" id="SCM15447.1"/>
    </source>
</evidence>
<evidence type="ECO:0000256" key="1">
    <source>
        <dbReference type="ARBA" id="ARBA00004173"/>
    </source>
</evidence>
<evidence type="ECO:0000259" key="7">
    <source>
        <dbReference type="SMART" id="SM00967"/>
    </source>
</evidence>
<dbReference type="GO" id="GO:0016435">
    <property type="term" value="F:rRNA (guanine) methyltransferase activity"/>
    <property type="evidence" value="ECO:0007669"/>
    <property type="project" value="TreeGrafter"/>
</dbReference>
<evidence type="ECO:0000256" key="3">
    <source>
        <dbReference type="ARBA" id="ARBA00022679"/>
    </source>
</evidence>
<evidence type="ECO:0000313" key="14">
    <source>
        <dbReference type="Proteomes" id="UP000219860"/>
    </source>
</evidence>
<dbReference type="PANTHER" id="PTHR46103:SF1">
    <property type="entry name" value="RRNA METHYLTRANSFERASE 1, MITOCHONDRIAL"/>
    <property type="match status" value="1"/>
</dbReference>
<proteinExistence type="predicted"/>
<dbReference type="PANTHER" id="PTHR46103">
    <property type="entry name" value="RRNA METHYLTRANSFERASE 1, MITOCHONDRIAL"/>
    <property type="match status" value="1"/>
</dbReference>
<feature type="domain" description="RNA 2-O ribose methyltransferase substrate binding" evidence="7">
    <location>
        <begin position="78"/>
        <end position="159"/>
    </location>
</feature>
<dbReference type="Pfam" id="PF00588">
    <property type="entry name" value="SpoU_methylase"/>
    <property type="match status" value="1"/>
</dbReference>
<dbReference type="VEuPathDB" id="PlasmoDB:PBANKA_0315000"/>
<evidence type="ECO:0000313" key="11">
    <source>
        <dbReference type="EMBL" id="SCM17243.1"/>
    </source>
</evidence>
<dbReference type="Proteomes" id="UP000516480">
    <property type="component" value="Chromosome 3"/>
</dbReference>
<dbReference type="Gene3D" id="3.40.1280.10">
    <property type="match status" value="1"/>
</dbReference>
<evidence type="ECO:0000313" key="9">
    <source>
        <dbReference type="EMBL" id="SCL91209.1"/>
    </source>
</evidence>
<protein>
    <recommendedName>
        <fullName evidence="6">rRNA methyltransferase 1, mitochondrial</fullName>
    </recommendedName>
</protein>
<dbReference type="EMBL" id="LT608267">
    <property type="protein sequence ID" value="SCM17243.1"/>
    <property type="molecule type" value="Genomic_DNA"/>
</dbReference>
<dbReference type="InterPro" id="IPR029064">
    <property type="entry name" value="Ribosomal_eL30-like_sf"/>
</dbReference>
<keyword evidence="2 8" id="KW-0489">Methyltransferase</keyword>
<dbReference type="AlphaFoldDB" id="A0A0Y9U5X7"/>
<evidence type="ECO:0000313" key="16">
    <source>
        <dbReference type="Proteomes" id="UP000220214"/>
    </source>
</evidence>
<dbReference type="SMART" id="SM00967">
    <property type="entry name" value="SpoU_sub_bind"/>
    <property type="match status" value="1"/>
</dbReference>